<evidence type="ECO:0000313" key="2">
    <source>
        <dbReference type="Proteomes" id="UP000198538"/>
    </source>
</evidence>
<evidence type="ECO:0000313" key="1">
    <source>
        <dbReference type="EMBL" id="SCY79753.1"/>
    </source>
</evidence>
<protein>
    <submittedName>
        <fullName evidence="1">Uncharacterized protein</fullName>
    </submittedName>
</protein>
<dbReference type="AlphaFoldDB" id="A0A1G5IUI9"/>
<accession>A0A1G5IUI9</accession>
<name>A0A1G5IUI9_9BACL</name>
<dbReference type="RefSeq" id="WP_090920969.1">
    <property type="nucleotide sequence ID" value="NZ_FMVM01000009.1"/>
</dbReference>
<proteinExistence type="predicted"/>
<dbReference type="Proteomes" id="UP000198538">
    <property type="component" value="Unassembled WGS sequence"/>
</dbReference>
<keyword evidence="2" id="KW-1185">Reference proteome</keyword>
<reference evidence="2" key="1">
    <citation type="submission" date="2016-10" db="EMBL/GenBank/DDBJ databases">
        <authorList>
            <person name="Varghese N."/>
            <person name="Submissions S."/>
        </authorList>
    </citation>
    <scope>NUCLEOTIDE SEQUENCE [LARGE SCALE GENOMIC DNA]</scope>
    <source>
        <strain evidence="2">BL9</strain>
    </source>
</reference>
<dbReference type="STRING" id="582692.SAMN05720606_109187"/>
<dbReference type="EMBL" id="FMVM01000009">
    <property type="protein sequence ID" value="SCY79753.1"/>
    <property type="molecule type" value="Genomic_DNA"/>
</dbReference>
<organism evidence="1 2">
    <name type="scientific">Paenibacillus polysaccharolyticus</name>
    <dbReference type="NCBI Taxonomy" id="582692"/>
    <lineage>
        <taxon>Bacteria</taxon>
        <taxon>Bacillati</taxon>
        <taxon>Bacillota</taxon>
        <taxon>Bacilli</taxon>
        <taxon>Bacillales</taxon>
        <taxon>Paenibacillaceae</taxon>
        <taxon>Paenibacillus</taxon>
    </lineage>
</organism>
<sequence length="151" mass="17482">MSEPVQFFYNDDLIGVWSSEAFFYDAFEDTQLEFHADGTGCHAYLRPDGQEITLFRWTLIKDRIEFEEYFTVSIEVSEVTGEEICSTDRFENKYSARFFKAKGLNVANEEINVIVFYSPLIEGINSQSFGKISKTLDRSLIDAAMRHEQDI</sequence>
<gene>
    <name evidence="1" type="ORF">SAMN05720606_109187</name>
</gene>